<evidence type="ECO:0000256" key="9">
    <source>
        <dbReference type="ARBA" id="ARBA00023306"/>
    </source>
</evidence>
<reference evidence="15" key="1">
    <citation type="submission" date="2020-03" db="EMBL/GenBank/DDBJ databases">
        <title>Castanea mollissima Vanexum genome sequencing.</title>
        <authorList>
            <person name="Staton M."/>
        </authorList>
    </citation>
    <scope>NUCLEOTIDE SEQUENCE</scope>
    <source>
        <tissue evidence="15">Leaf</tissue>
    </source>
</reference>
<dbReference type="InterPro" id="IPR048343">
    <property type="entry name" value="ZW10_C"/>
</dbReference>
<evidence type="ECO:0000256" key="2">
    <source>
        <dbReference type="ARBA" id="ARBA00004629"/>
    </source>
</evidence>
<organism evidence="15 16">
    <name type="scientific">Castanea mollissima</name>
    <name type="common">Chinese chestnut</name>
    <dbReference type="NCBI Taxonomy" id="60419"/>
    <lineage>
        <taxon>Eukaryota</taxon>
        <taxon>Viridiplantae</taxon>
        <taxon>Streptophyta</taxon>
        <taxon>Embryophyta</taxon>
        <taxon>Tracheophyta</taxon>
        <taxon>Spermatophyta</taxon>
        <taxon>Magnoliopsida</taxon>
        <taxon>eudicotyledons</taxon>
        <taxon>Gunneridae</taxon>
        <taxon>Pentapetalae</taxon>
        <taxon>rosids</taxon>
        <taxon>fabids</taxon>
        <taxon>Fagales</taxon>
        <taxon>Fagaceae</taxon>
        <taxon>Castanea</taxon>
    </lineage>
</organism>
<dbReference type="InterPro" id="IPR009361">
    <property type="entry name" value="Zw10_N"/>
</dbReference>
<evidence type="ECO:0000313" key="15">
    <source>
        <dbReference type="EMBL" id="KAF3953011.1"/>
    </source>
</evidence>
<keyword evidence="7" id="KW-0498">Mitosis</keyword>
<accession>A0A8J4QY13</accession>
<dbReference type="PANTHER" id="PTHR12205">
    <property type="entry name" value="CENTROMERE/KINETOCHORE PROTEIN ZW10"/>
    <property type="match status" value="1"/>
</dbReference>
<keyword evidence="10" id="KW-0137">Centromere</keyword>
<evidence type="ECO:0000259" key="11">
    <source>
        <dbReference type="Pfam" id="PF06248"/>
    </source>
</evidence>
<evidence type="ECO:0000256" key="5">
    <source>
        <dbReference type="ARBA" id="ARBA00022490"/>
    </source>
</evidence>
<gene>
    <name evidence="15" type="ORF">CMV_021494</name>
</gene>
<keyword evidence="16" id="KW-1185">Reference proteome</keyword>
<evidence type="ECO:0000256" key="8">
    <source>
        <dbReference type="ARBA" id="ARBA00022838"/>
    </source>
</evidence>
<dbReference type="PANTHER" id="PTHR12205:SF0">
    <property type="entry name" value="CENTROMERE_KINETOCHORE PROTEIN ZW10 HOMOLOG"/>
    <property type="match status" value="1"/>
</dbReference>
<dbReference type="Gene3D" id="1.10.357.150">
    <property type="match status" value="1"/>
</dbReference>
<evidence type="ECO:0000259" key="14">
    <source>
        <dbReference type="Pfam" id="PF22766"/>
    </source>
</evidence>
<keyword evidence="5" id="KW-0963">Cytoplasm</keyword>
<dbReference type="AlphaFoldDB" id="A0A8J4QY13"/>
<dbReference type="InterPro" id="IPR046362">
    <property type="entry name" value="Zw10/DSL1_C_sf"/>
</dbReference>
<dbReference type="GO" id="GO:0005737">
    <property type="term" value="C:cytoplasm"/>
    <property type="evidence" value="ECO:0007669"/>
    <property type="project" value="UniProtKB-SubCell"/>
</dbReference>
<dbReference type="InterPro" id="IPR055148">
    <property type="entry name" value="ZW10_C_2"/>
</dbReference>
<protein>
    <recommendedName>
        <fullName evidence="17">Centromere/kinetochore protein zw10 homolog</fullName>
    </recommendedName>
</protein>
<dbReference type="GO" id="GO:1990423">
    <property type="term" value="C:RZZ complex"/>
    <property type="evidence" value="ECO:0007669"/>
    <property type="project" value="TreeGrafter"/>
</dbReference>
<keyword evidence="4" id="KW-0158">Chromosome</keyword>
<evidence type="ECO:0000256" key="6">
    <source>
        <dbReference type="ARBA" id="ARBA00022618"/>
    </source>
</evidence>
<dbReference type="GO" id="GO:0051301">
    <property type="term" value="P:cell division"/>
    <property type="evidence" value="ECO:0007669"/>
    <property type="project" value="UniProtKB-KW"/>
</dbReference>
<name>A0A8J4QY13_9ROSI</name>
<comment type="subcellular location">
    <subcellularLocation>
        <location evidence="2">Chromosome</location>
        <location evidence="2">Centromere</location>
        <location evidence="2">Kinetochore</location>
    </subcellularLocation>
    <subcellularLocation>
        <location evidence="1">Cytoplasm</location>
    </subcellularLocation>
</comment>
<feature type="domain" description="Centromere/kinetochore protein zw10 N-terminal" evidence="11">
    <location>
        <begin position="38"/>
        <end position="130"/>
    </location>
</feature>
<evidence type="ECO:0000259" key="12">
    <source>
        <dbReference type="Pfam" id="PF20665"/>
    </source>
</evidence>
<dbReference type="Pfam" id="PF06248">
    <property type="entry name" value="Zw10_N"/>
    <property type="match status" value="1"/>
</dbReference>
<evidence type="ECO:0000256" key="3">
    <source>
        <dbReference type="ARBA" id="ARBA00006245"/>
    </source>
</evidence>
<feature type="domain" description="Centromere/kinetochore protein zw10 C-terminal" evidence="13">
    <location>
        <begin position="453"/>
        <end position="581"/>
    </location>
</feature>
<feature type="domain" description="ZW10 C-terminal helical" evidence="14">
    <location>
        <begin position="605"/>
        <end position="760"/>
    </location>
</feature>
<evidence type="ECO:0008006" key="17">
    <source>
        <dbReference type="Google" id="ProtNLM"/>
    </source>
</evidence>
<dbReference type="GO" id="GO:0007094">
    <property type="term" value="P:mitotic spindle assembly checkpoint signaling"/>
    <property type="evidence" value="ECO:0007669"/>
    <property type="project" value="TreeGrafter"/>
</dbReference>
<evidence type="ECO:0000256" key="10">
    <source>
        <dbReference type="ARBA" id="ARBA00023328"/>
    </source>
</evidence>
<evidence type="ECO:0000256" key="1">
    <source>
        <dbReference type="ARBA" id="ARBA00004496"/>
    </source>
</evidence>
<keyword evidence="6" id="KW-0132">Cell division</keyword>
<evidence type="ECO:0000313" key="16">
    <source>
        <dbReference type="Proteomes" id="UP000737018"/>
    </source>
</evidence>
<feature type="domain" description="Centromere/kinetochore protein zw10 middle" evidence="12">
    <location>
        <begin position="180"/>
        <end position="417"/>
    </location>
</feature>
<dbReference type="Pfam" id="PF22766">
    <property type="entry name" value="ZW10_C2"/>
    <property type="match status" value="1"/>
</dbReference>
<dbReference type="Proteomes" id="UP000737018">
    <property type="component" value="Unassembled WGS sequence"/>
</dbReference>
<dbReference type="Pfam" id="PF20666">
    <property type="entry name" value="ZW10_C"/>
    <property type="match status" value="1"/>
</dbReference>
<keyword evidence="8" id="KW-0995">Kinetochore</keyword>
<dbReference type="InterPro" id="IPR048344">
    <property type="entry name" value="Zw10_middle"/>
</dbReference>
<dbReference type="FunFam" id="1.10.357.150:FF:000002">
    <property type="entry name" value="Centromere/kinetochore protein zw10-like protein"/>
    <property type="match status" value="1"/>
</dbReference>
<dbReference type="Pfam" id="PF20665">
    <property type="entry name" value="Zw10_middle"/>
    <property type="match status" value="1"/>
</dbReference>
<dbReference type="GO" id="GO:0005634">
    <property type="term" value="C:nucleus"/>
    <property type="evidence" value="ECO:0007669"/>
    <property type="project" value="InterPro"/>
</dbReference>
<evidence type="ECO:0000256" key="4">
    <source>
        <dbReference type="ARBA" id="ARBA00022454"/>
    </source>
</evidence>
<comment type="caution">
    <text evidence="15">The sequence shown here is derived from an EMBL/GenBank/DDBJ whole genome shotgun (WGS) entry which is preliminary data.</text>
</comment>
<keyword evidence="9" id="KW-0131">Cell cycle</keyword>
<comment type="similarity">
    <text evidence="3">Belongs to the ZW10 family.</text>
</comment>
<dbReference type="OrthoDB" id="534815at2759"/>
<dbReference type="GO" id="GO:0006888">
    <property type="term" value="P:endoplasmic reticulum to Golgi vesicle-mediated transport"/>
    <property type="evidence" value="ECO:0007669"/>
    <property type="project" value="TreeGrafter"/>
</dbReference>
<proteinExistence type="inferred from homology"/>
<evidence type="ECO:0000256" key="7">
    <source>
        <dbReference type="ARBA" id="ARBA00022776"/>
    </source>
</evidence>
<dbReference type="EMBL" id="JRKL02004261">
    <property type="protein sequence ID" value="KAF3953011.1"/>
    <property type="molecule type" value="Genomic_DNA"/>
</dbReference>
<sequence>MEALFDSINVRDLLSARDLSDPSSPLSAPDLRLLTQRLESHSLQIKSKVQSYILSHHEHFANLFSLCNDAVSQSDSISANVADLLRFISSDRPVDVEIRDLIDEVNAKVKESRTQRELLDLVRAIAEINDRFEGVREALRNGRFRFAAEDLTLLKKALHVDDDADVADQTENQPLVYSLLRKEWSDCFEEIQEVLVKFMENGVRFELETRRLRVQYRLNHDGINGIELRTVFEAMDVVGILDYGLAKVADLIIKHVITPVVNRGSPISFVEEINQDSKEMTEAILKIVPSIDPKIKNVEGEAIYSGIIQVVKFIYKFICFENGSWIHSFGRLTWPRIAEMIISNFLSKVVPKDASKLADFQKIIECTSQFETGLKEMLFISASDNKDERLSNFAENVEVHFASRKKAEILAKARKLLLHCDFDVPQEYTRKGPMLKKDGMAVNSYEQVVDLLFLSESCVVSKAVTQLMELVHQTLKDVCLSSTRVALEFYHAARDAMLLYEVVMPVKLERQLDGINQVAVLMHNDCIYLSQEILGLAFEYRSDFPNSIKEHAIFVDMAPRFQLMAEEILQMQIQLIIYNLKEAVDGADGFQNTYQKQQFELAKFSIDQVIFILEKVHIIWEPLLLPSTYKRSMCTVLETVFSRITKDILLLDDMAADETLQLQRLIHLMLENLSSLFESLSSVSQKRPQEDSTASLDHLIPSLCKIRKLAELLDLPLKSITTDWESGELLNCGFTLSEVEYFIKAIFTDSPLRKECLWRIENSGFESSNQFS</sequence>
<evidence type="ECO:0000259" key="13">
    <source>
        <dbReference type="Pfam" id="PF20666"/>
    </source>
</evidence>